<organism evidence="3 4">
    <name type="scientific">Sphenostylis stenocarpa</name>
    <dbReference type="NCBI Taxonomy" id="92480"/>
    <lineage>
        <taxon>Eukaryota</taxon>
        <taxon>Viridiplantae</taxon>
        <taxon>Streptophyta</taxon>
        <taxon>Embryophyta</taxon>
        <taxon>Tracheophyta</taxon>
        <taxon>Spermatophyta</taxon>
        <taxon>Magnoliopsida</taxon>
        <taxon>eudicotyledons</taxon>
        <taxon>Gunneridae</taxon>
        <taxon>Pentapetalae</taxon>
        <taxon>rosids</taxon>
        <taxon>fabids</taxon>
        <taxon>Fabales</taxon>
        <taxon>Fabaceae</taxon>
        <taxon>Papilionoideae</taxon>
        <taxon>50 kb inversion clade</taxon>
        <taxon>NPAAA clade</taxon>
        <taxon>indigoferoid/millettioid clade</taxon>
        <taxon>Phaseoleae</taxon>
        <taxon>Sphenostylis</taxon>
    </lineage>
</organism>
<dbReference type="AlphaFoldDB" id="A0AA86VQA3"/>
<proteinExistence type="inferred from homology"/>
<evidence type="ECO:0000256" key="1">
    <source>
        <dbReference type="ARBA" id="ARBA00034773"/>
    </source>
</evidence>
<feature type="region of interest" description="Disordered" evidence="2">
    <location>
        <begin position="1"/>
        <end position="83"/>
    </location>
</feature>
<feature type="compositionally biased region" description="Pro residues" evidence="2">
    <location>
        <begin position="410"/>
        <end position="421"/>
    </location>
</feature>
<dbReference type="PANTHER" id="PTHR33083:SF50">
    <property type="entry name" value="PROTEIN S40-7"/>
    <property type="match status" value="1"/>
</dbReference>
<feature type="region of interest" description="Disordered" evidence="2">
    <location>
        <begin position="397"/>
        <end position="421"/>
    </location>
</feature>
<dbReference type="GO" id="GO:0010150">
    <property type="term" value="P:leaf senescence"/>
    <property type="evidence" value="ECO:0007669"/>
    <property type="project" value="UniProtKB-ARBA"/>
</dbReference>
<sequence length="570" mass="61961">MDLNDPNRFRNGKSTLSSRERFLGVPTHATRFQNPSSNATATDDDLIEGDVVFSNNNHSNDDEDSIEPSSSSSPIPNHHHKAFAFGHSDSSFGILAALPENDHPSPNGSHFVHQKPSVSVAVSLSSSSSSSSARHIPAIPKPPPDRIPSSSVKFHQSAPVNVPMFPTRRRHEFDEDVGDLVAEEEGLPPHVIVARNWSQSPALACSVLEGVGRTLKGRDLRQDASSFKPYILQGLVQACVVFGKCLVIGTGQDKKETSGKELILLWLCKPAGYEVAKTLRSASPTRPLRCVVGIKPNCASQLFKAAWTRFGQVKLIGVLPVGAVGGSGTSCSLPSRSSSTGCTQSIKPFHDLKRDFVYTATLLFHSQPEKSHSTVVLTHAHFQLEPSPHFIPYPLSTHQRGHHRASTHTTPPPRLKPPPADPSLRGHLHLSISPCITIFPYPHKNPKSPSPPQTPKPPHQPPRVLRHRWSSSLSPIPISLPQSSIALAASHLAGEIQLGGCRPLRFDSGLSAFELRFRVVVDFLVAAETFGVDVLNWALSLYKKESMILFAFFRTGKEGGKGVVSNVKLL</sequence>
<dbReference type="Pfam" id="PF04520">
    <property type="entry name" value="Senescence_reg"/>
    <property type="match status" value="1"/>
</dbReference>
<feature type="compositionally biased region" description="Polar residues" evidence="2">
    <location>
        <begin position="30"/>
        <end position="41"/>
    </location>
</feature>
<evidence type="ECO:0000313" key="4">
    <source>
        <dbReference type="Proteomes" id="UP001189624"/>
    </source>
</evidence>
<accession>A0AA86VQA3</accession>
<dbReference type="Gramene" id="rna-AYBTSS11_LOCUS16512">
    <property type="protein sequence ID" value="CAJ1956164.1"/>
    <property type="gene ID" value="gene-AYBTSS11_LOCUS16512"/>
</dbReference>
<evidence type="ECO:0000313" key="3">
    <source>
        <dbReference type="EMBL" id="CAJ1956164.1"/>
    </source>
</evidence>
<evidence type="ECO:0000256" key="2">
    <source>
        <dbReference type="SAM" id="MobiDB-lite"/>
    </source>
</evidence>
<feature type="region of interest" description="Disordered" evidence="2">
    <location>
        <begin position="443"/>
        <end position="465"/>
    </location>
</feature>
<protein>
    <submittedName>
        <fullName evidence="3">Uncharacterized protein</fullName>
    </submittedName>
</protein>
<keyword evidence="4" id="KW-1185">Reference proteome</keyword>
<dbReference type="EMBL" id="OY731402">
    <property type="protein sequence ID" value="CAJ1956164.1"/>
    <property type="molecule type" value="Genomic_DNA"/>
</dbReference>
<feature type="compositionally biased region" description="Low complexity" evidence="2">
    <location>
        <begin position="67"/>
        <end position="76"/>
    </location>
</feature>
<dbReference type="PANTHER" id="PTHR33083">
    <property type="entry name" value="EXPRESSED PROTEIN"/>
    <property type="match status" value="1"/>
</dbReference>
<gene>
    <name evidence="3" type="ORF">AYBTSS11_LOCUS16512</name>
</gene>
<feature type="compositionally biased region" description="Pro residues" evidence="2">
    <location>
        <begin position="448"/>
        <end position="461"/>
    </location>
</feature>
<dbReference type="Proteomes" id="UP001189624">
    <property type="component" value="Chromosome 5"/>
</dbReference>
<reference evidence="3" key="1">
    <citation type="submission" date="2023-10" db="EMBL/GenBank/DDBJ databases">
        <authorList>
            <person name="Domelevo Entfellner J.-B."/>
        </authorList>
    </citation>
    <scope>NUCLEOTIDE SEQUENCE</scope>
</reference>
<name>A0AA86VQA3_9FABA</name>
<comment type="similarity">
    <text evidence="1">Belongs to the senescence regulator S40 family.</text>
</comment>
<dbReference type="InterPro" id="IPR007608">
    <property type="entry name" value="Senescence_reg_S40"/>
</dbReference>